<dbReference type="AlphaFoldDB" id="A0A9W7J3G5"/>
<dbReference type="PANTHER" id="PTHR33132">
    <property type="entry name" value="OSJNBB0118P14.9 PROTEIN"/>
    <property type="match status" value="1"/>
</dbReference>
<name>A0A9W7J3G5_HIBTR</name>
<protein>
    <submittedName>
        <fullName evidence="1">Uncharacterized protein</fullName>
    </submittedName>
</protein>
<dbReference type="EMBL" id="BSYR01000048">
    <property type="protein sequence ID" value="GMJ07443.1"/>
    <property type="molecule type" value="Genomic_DNA"/>
</dbReference>
<evidence type="ECO:0000313" key="2">
    <source>
        <dbReference type="Proteomes" id="UP001165190"/>
    </source>
</evidence>
<dbReference type="OrthoDB" id="1676051at2759"/>
<keyword evidence="2" id="KW-1185">Reference proteome</keyword>
<gene>
    <name evidence="1" type="ORF">HRI_004413500</name>
</gene>
<dbReference type="PANTHER" id="PTHR33132:SF135">
    <property type="entry name" value="OS02G0799700 PROTEIN"/>
    <property type="match status" value="1"/>
</dbReference>
<dbReference type="Proteomes" id="UP001165190">
    <property type="component" value="Unassembled WGS sequence"/>
</dbReference>
<evidence type="ECO:0000313" key="1">
    <source>
        <dbReference type="EMBL" id="GMJ07443.1"/>
    </source>
</evidence>
<sequence length="82" mass="8884">MCYADDVPCGGKPGLLVQRRWSVLQAPMVAAAEHRAPGVARETGGSTGSMKCLCSPTKHPGSFRCRYHHAEYVWGGRLIGKK</sequence>
<reference evidence="1" key="1">
    <citation type="submission" date="2023-05" db="EMBL/GenBank/DDBJ databases">
        <title>Genome and transcriptome analyses reveal genes involved in the formation of fine ridges on petal epidermal cells in Hibiscus trionum.</title>
        <authorList>
            <person name="Koshimizu S."/>
            <person name="Masuda S."/>
            <person name="Ishii T."/>
            <person name="Shirasu K."/>
            <person name="Hoshino A."/>
            <person name="Arita M."/>
        </authorList>
    </citation>
    <scope>NUCLEOTIDE SEQUENCE</scope>
    <source>
        <strain evidence="1">Hamamatsu line</strain>
    </source>
</reference>
<comment type="caution">
    <text evidence="1">The sequence shown here is derived from an EMBL/GenBank/DDBJ whole genome shotgun (WGS) entry which is preliminary data.</text>
</comment>
<proteinExistence type="predicted"/>
<organism evidence="1 2">
    <name type="scientific">Hibiscus trionum</name>
    <name type="common">Flower of an hour</name>
    <dbReference type="NCBI Taxonomy" id="183268"/>
    <lineage>
        <taxon>Eukaryota</taxon>
        <taxon>Viridiplantae</taxon>
        <taxon>Streptophyta</taxon>
        <taxon>Embryophyta</taxon>
        <taxon>Tracheophyta</taxon>
        <taxon>Spermatophyta</taxon>
        <taxon>Magnoliopsida</taxon>
        <taxon>eudicotyledons</taxon>
        <taxon>Gunneridae</taxon>
        <taxon>Pentapetalae</taxon>
        <taxon>rosids</taxon>
        <taxon>malvids</taxon>
        <taxon>Malvales</taxon>
        <taxon>Malvaceae</taxon>
        <taxon>Malvoideae</taxon>
        <taxon>Hibiscus</taxon>
    </lineage>
</organism>
<accession>A0A9W7J3G5</accession>